<evidence type="ECO:0000256" key="2">
    <source>
        <dbReference type="ARBA" id="ARBA00022737"/>
    </source>
</evidence>
<keyword evidence="9" id="KW-1185">Reference proteome</keyword>
<protein>
    <recommendedName>
        <fullName evidence="7">C2H2-type domain-containing protein</fullName>
    </recommendedName>
</protein>
<evidence type="ECO:0000256" key="6">
    <source>
        <dbReference type="SAM" id="MobiDB-lite"/>
    </source>
</evidence>
<feature type="domain" description="C2H2-type" evidence="7">
    <location>
        <begin position="189"/>
        <end position="216"/>
    </location>
</feature>
<dbReference type="InterPro" id="IPR036236">
    <property type="entry name" value="Znf_C2H2_sf"/>
</dbReference>
<name>A0A834MKL0_RHYFE</name>
<keyword evidence="1" id="KW-0479">Metal-binding</keyword>
<feature type="region of interest" description="Disordered" evidence="6">
    <location>
        <begin position="13"/>
        <end position="39"/>
    </location>
</feature>
<accession>A0A834MKL0</accession>
<organism evidence="8 9">
    <name type="scientific">Rhynchophorus ferrugineus</name>
    <name type="common">Red palm weevil</name>
    <name type="synonym">Curculio ferrugineus</name>
    <dbReference type="NCBI Taxonomy" id="354439"/>
    <lineage>
        <taxon>Eukaryota</taxon>
        <taxon>Metazoa</taxon>
        <taxon>Ecdysozoa</taxon>
        <taxon>Arthropoda</taxon>
        <taxon>Hexapoda</taxon>
        <taxon>Insecta</taxon>
        <taxon>Pterygota</taxon>
        <taxon>Neoptera</taxon>
        <taxon>Endopterygota</taxon>
        <taxon>Coleoptera</taxon>
        <taxon>Polyphaga</taxon>
        <taxon>Cucujiformia</taxon>
        <taxon>Curculionidae</taxon>
        <taxon>Dryophthorinae</taxon>
        <taxon>Rhynchophorus</taxon>
    </lineage>
</organism>
<evidence type="ECO:0000313" key="9">
    <source>
        <dbReference type="Proteomes" id="UP000625711"/>
    </source>
</evidence>
<dbReference type="PANTHER" id="PTHR24379">
    <property type="entry name" value="KRAB AND ZINC FINGER DOMAIN-CONTAINING"/>
    <property type="match status" value="1"/>
</dbReference>
<dbReference type="Proteomes" id="UP000625711">
    <property type="component" value="Unassembled WGS sequence"/>
</dbReference>
<comment type="caution">
    <text evidence="8">The sequence shown here is derived from an EMBL/GenBank/DDBJ whole genome shotgun (WGS) entry which is preliminary data.</text>
</comment>
<feature type="compositionally biased region" description="Basic residues" evidence="6">
    <location>
        <begin position="21"/>
        <end position="32"/>
    </location>
</feature>
<evidence type="ECO:0000256" key="4">
    <source>
        <dbReference type="ARBA" id="ARBA00022833"/>
    </source>
</evidence>
<keyword evidence="2" id="KW-0677">Repeat</keyword>
<evidence type="ECO:0000259" key="7">
    <source>
        <dbReference type="PROSITE" id="PS50157"/>
    </source>
</evidence>
<evidence type="ECO:0000256" key="1">
    <source>
        <dbReference type="ARBA" id="ARBA00022723"/>
    </source>
</evidence>
<dbReference type="SUPFAM" id="SSF57667">
    <property type="entry name" value="beta-beta-alpha zinc fingers"/>
    <property type="match status" value="1"/>
</dbReference>
<reference evidence="8" key="1">
    <citation type="submission" date="2020-08" db="EMBL/GenBank/DDBJ databases">
        <title>Genome sequencing and assembly of the red palm weevil Rhynchophorus ferrugineus.</title>
        <authorList>
            <person name="Dias G.B."/>
            <person name="Bergman C.M."/>
            <person name="Manee M."/>
        </authorList>
    </citation>
    <scope>NUCLEOTIDE SEQUENCE</scope>
    <source>
        <strain evidence="8">AA-2017</strain>
        <tissue evidence="8">Whole larva</tissue>
    </source>
</reference>
<dbReference type="PROSITE" id="PS00028">
    <property type="entry name" value="ZINC_FINGER_C2H2_1"/>
    <property type="match status" value="2"/>
</dbReference>
<evidence type="ECO:0000256" key="5">
    <source>
        <dbReference type="PROSITE-ProRule" id="PRU00042"/>
    </source>
</evidence>
<dbReference type="Gene3D" id="3.30.160.60">
    <property type="entry name" value="Classic Zinc Finger"/>
    <property type="match status" value="4"/>
</dbReference>
<feature type="domain" description="C2H2-type" evidence="7">
    <location>
        <begin position="293"/>
        <end position="321"/>
    </location>
</feature>
<keyword evidence="4" id="KW-0862">Zinc</keyword>
<keyword evidence="3 5" id="KW-0863">Zinc-finger</keyword>
<proteinExistence type="predicted"/>
<evidence type="ECO:0000313" key="8">
    <source>
        <dbReference type="EMBL" id="KAF7283650.1"/>
    </source>
</evidence>
<feature type="domain" description="C2H2-type" evidence="7">
    <location>
        <begin position="236"/>
        <end position="263"/>
    </location>
</feature>
<gene>
    <name evidence="8" type="ORF">GWI33_023287</name>
</gene>
<dbReference type="InterPro" id="IPR013087">
    <property type="entry name" value="Znf_C2H2_type"/>
</dbReference>
<dbReference type="PROSITE" id="PS50157">
    <property type="entry name" value="ZINC_FINGER_C2H2_2"/>
    <property type="match status" value="4"/>
</dbReference>
<feature type="domain" description="C2H2-type" evidence="7">
    <location>
        <begin position="333"/>
        <end position="356"/>
    </location>
</feature>
<dbReference type="GO" id="GO:0008270">
    <property type="term" value="F:zinc ion binding"/>
    <property type="evidence" value="ECO:0007669"/>
    <property type="project" value="UniProtKB-KW"/>
</dbReference>
<dbReference type="EMBL" id="JAACXV010000094">
    <property type="protein sequence ID" value="KAF7283650.1"/>
    <property type="molecule type" value="Genomic_DNA"/>
</dbReference>
<dbReference type="AlphaFoldDB" id="A0A834MKL0"/>
<dbReference type="SMART" id="SM00355">
    <property type="entry name" value="ZnF_C2H2"/>
    <property type="match status" value="9"/>
</dbReference>
<dbReference type="OrthoDB" id="3561125at2759"/>
<sequence>MGEEEKLILNYIEEEDEQPKKSKKCKYSHKTPKVVDENQNAHIQTDFGNVQIKVESDSDESVLTEEPINSLNGDTDIVIKTEPDDQLHQEFKYESHSESENDVGEKHINKKLKRGASKDLANWSTIKNKLKIKITNNINTKDVDVNGISSSTSSKQLYSCDKCLYVGISRANLERHTLIHLDPADIKWYNCTECPYKTKYEHQLKSHFIVHRNPDEINFFQCPHCNLKCSHREYSFTCAECDYKTFSKERLAAHIKKHSKQVFKCELCKFITKHDKYLQSHIKLVHMDVEKPFLCDTCSYKGKTKRELDKHYDRMHKKEKQNIFQCCHCFTKFICGHCDKHFIYKNGLKTHIIRCHIRLPEEEYHKCLKCNYKSKCLNTLKRHIKRNHGAPRLHCEKCSFKTNRQISMDAHMKTHDCDESSILKCPDCPYRILQMTSFLYHVRVVHKKQLSAKEATKYQNCNDN</sequence>
<dbReference type="PANTHER" id="PTHR24379:SF121">
    <property type="entry name" value="C2H2-TYPE DOMAIN-CONTAINING PROTEIN"/>
    <property type="match status" value="1"/>
</dbReference>
<evidence type="ECO:0000256" key="3">
    <source>
        <dbReference type="ARBA" id="ARBA00022771"/>
    </source>
</evidence>